<proteinExistence type="predicted"/>
<name>A0A1I8HZW8_9PLAT</name>
<evidence type="ECO:0000259" key="2">
    <source>
        <dbReference type="Pfam" id="PF00144"/>
    </source>
</evidence>
<dbReference type="WBParaSite" id="maker-uti_cns_0009055-snap-gene-0.2-mRNA-1">
    <property type="protein sequence ID" value="maker-uti_cns_0009055-snap-gene-0.2-mRNA-1"/>
    <property type="gene ID" value="maker-uti_cns_0009055-snap-gene-0.2"/>
</dbReference>
<dbReference type="Gene3D" id="3.40.710.10">
    <property type="entry name" value="DD-peptidase/beta-lactamase superfamily"/>
    <property type="match status" value="1"/>
</dbReference>
<feature type="domain" description="Beta-lactamase-related" evidence="2">
    <location>
        <begin position="607"/>
        <end position="850"/>
    </location>
</feature>
<protein>
    <submittedName>
        <fullName evidence="4">Beta-lactamase domain-containing protein</fullName>
    </submittedName>
</protein>
<dbReference type="PANTHER" id="PTHR43319">
    <property type="entry name" value="BETA-LACTAMASE-RELATED"/>
    <property type="match status" value="1"/>
</dbReference>
<dbReference type="SUPFAM" id="SSF56601">
    <property type="entry name" value="beta-lactamase/transpeptidase-like"/>
    <property type="match status" value="1"/>
</dbReference>
<feature type="compositionally biased region" description="Polar residues" evidence="1">
    <location>
        <begin position="430"/>
        <end position="439"/>
    </location>
</feature>
<feature type="region of interest" description="Disordered" evidence="1">
    <location>
        <begin position="393"/>
        <end position="446"/>
    </location>
</feature>
<dbReference type="InterPro" id="IPR001466">
    <property type="entry name" value="Beta-lactam-related"/>
</dbReference>
<accession>A0A1I8HZW8</accession>
<dbReference type="Proteomes" id="UP000095280">
    <property type="component" value="Unplaced"/>
</dbReference>
<feature type="region of interest" description="Disordered" evidence="1">
    <location>
        <begin position="1744"/>
        <end position="1770"/>
    </location>
</feature>
<reference evidence="4" key="1">
    <citation type="submission" date="2016-11" db="UniProtKB">
        <authorList>
            <consortium name="WormBaseParasite"/>
        </authorList>
    </citation>
    <scope>IDENTIFICATION</scope>
</reference>
<sequence length="1770" mass="193726">LDKVNLSDSFCKVAHEAGQSPGVRNGHSVIQRGPETANRPVTFQIGQALLGSLFAENTGTERQGPAVHKVLADNNHGDTGRSKVLLSTSEHQPVLAEVNRTAHHIRRHVGYQGYTWWSPWRTLKLDSVNGLVVAHAALSDSSDHHSSSLSSLSDESEACGLGACTLRTLQYFSASLAADSDHLPIQWDSSELSTAASLHKQNPEVIRHIEQLSGSFDGPAEKFTTRLCFCDKSWADTGVGAMILPAPSPSASIGGLHHAVAANHGERNARPDVGLLTSGLFVVVRVGVGHSVLLEQAANQGALAQAALANHHQSEIEAFLNRFAMHLIGQISKSQPHIGAGAAAASVASRAATDRVMCNRQLSRSYCAAHLKAAAERWAYTWSALCGPGSQPPWPTATAAQQHRSPAATAVPRGPQHESAQSARHPASTAVASLTSPASVQEHRPGSRRQLTVDCLGCGPAVHPCCCLRRPPGALLLPSAPAWRPAAAFGARLAPAAAFGARLAPCCCLRRPPGARSAPCYHRRPPRASAAFGARSSAFSRPRLPPDVRGLARCWGELCGGQTVRDWQHQTLRSRRLQSARSSHGFTSAAFQPLKQAYESCCKDFESASRGGSALAVFHHGQLVADIWSGVADPSTSDEWHRRTEANAYSCSSRFLAGVCLARLSAQGYLDYSKPVADYWPELSASNNSAITVLQLLSQSEGLGESISAHAGSAHGRQSQNDVKATLGTWGLYADGLVQRVDPKGRKLADYFREEVAEPHGLHIRIGAAVQSVGAAGSSHRRPQQVARPTRNWTLLWRCIARPEFWPSLRHLLATTRAASLNYSSTVAGAYGTAESFARLMSLLCSGKIVPDSSCVDRLRQPVRGMPEGNPNCGCRVGIGPGSLPLRIDGCDNWLLGCVGYGGAGLGITSRLHLSHPGKPVQEQLYLSQSQARKLRCRRLIVSVEKLRIRCSNQAGGDQVLLGIGCAEADGEPEVSLEVQLYLVGSANETPCSLNFNCNSPKAETRRTDWYRLIFGAFAVLHSLLYRRLKIRLVFLQLQHRLVFLRLQYRLVFLRLQYRLVFLRLQYRLVFLRLQYRLVFLRLQYRLVFLRLQYRLVFLRLQYRLVFLRLQYRLVFLRLQYHLVFLRLQYHLVFLRLQYHLLQSRIDQGSADAFTMPPGRRGLDAALVAGINFQVVSVGRVQAERAQSVAAWAALAARVRTFETGPHPSVAHLLNTRSVLLRRLLEPVAIVASLHQDAPGSIEQFLQSRWLLQLGLKSATSVASVPTGIFSFCLGVRSLCLMTAIRQRSSITVPKVVRTSGGRSMLGQLTDRDRDGAMAWGGQDEGAVVVVLLRALHEAEAVNVADVRDSIGAEQVEAAHSLVEGFHNFFGDDFFSSGENHRAAHLLALRVALHLAVQGGRLPSFGMSIVTSDCPPHAALLLMVDAAAVAHLAEQPDGAAASRAGKINSNIVIVRVQRLLNKRLVEERHRRRRRLDDRRRSERLGFPVREVSLRYQIVDQKWFSQFRILSHLLQREAVRIERYQGIHNWPSLNRLLKNIALFEYQYSNMSKFPAQSIMGFDLAFLAMAHRPRRIGDRGLPASADAIADQRPAEVLAHGAEHGQHEVSAEHVIVAAEGRPGLPSEVNLPGGEKRLSDTTCCIADTTSSGALMNRNKEVPFNDMQQCSVDLGGDLSNSRIDLSLSRRQTSTVSTTRQPIWRSRCSSRVIRRRLCTESEPSVHQGEPVVLIANQTRTNAAGLRHATWYGGSRTAPDADRPGGPKAPTRAQPPS</sequence>
<evidence type="ECO:0000313" key="4">
    <source>
        <dbReference type="WBParaSite" id="maker-uti_cns_0009055-snap-gene-0.2-mRNA-1"/>
    </source>
</evidence>
<dbReference type="InterPro" id="IPR052907">
    <property type="entry name" value="Beta-lactamase/esterase"/>
</dbReference>
<dbReference type="InterPro" id="IPR012338">
    <property type="entry name" value="Beta-lactam/transpept-like"/>
</dbReference>
<dbReference type="PANTHER" id="PTHR43319:SF3">
    <property type="entry name" value="BETA-LACTAMASE-RELATED DOMAIN-CONTAINING PROTEIN"/>
    <property type="match status" value="1"/>
</dbReference>
<dbReference type="Pfam" id="PF00144">
    <property type="entry name" value="Beta-lactamase"/>
    <property type="match status" value="1"/>
</dbReference>
<evidence type="ECO:0000313" key="3">
    <source>
        <dbReference type="Proteomes" id="UP000095280"/>
    </source>
</evidence>
<keyword evidence="3" id="KW-1185">Reference proteome</keyword>
<organism evidence="3 4">
    <name type="scientific">Macrostomum lignano</name>
    <dbReference type="NCBI Taxonomy" id="282301"/>
    <lineage>
        <taxon>Eukaryota</taxon>
        <taxon>Metazoa</taxon>
        <taxon>Spiralia</taxon>
        <taxon>Lophotrochozoa</taxon>
        <taxon>Platyhelminthes</taxon>
        <taxon>Rhabditophora</taxon>
        <taxon>Macrostomorpha</taxon>
        <taxon>Macrostomida</taxon>
        <taxon>Macrostomidae</taxon>
        <taxon>Macrostomum</taxon>
    </lineage>
</organism>
<evidence type="ECO:0000256" key="1">
    <source>
        <dbReference type="SAM" id="MobiDB-lite"/>
    </source>
</evidence>